<proteinExistence type="predicted"/>
<dbReference type="AlphaFoldDB" id="A0A1I8B7I7"/>
<accession>A0A1I8B7I7</accession>
<dbReference type="Proteomes" id="UP000095281">
    <property type="component" value="Unplaced"/>
</dbReference>
<sequence>MDIYSNPQTEEAAIQFLQSKNILPTNKICANRHEMKLSIGNQVRWQCGKSKCRSEVKMRAGNWLEGSRIPFVTIVRFIYAWAFEMTSIKFCERRNKKHRGTARHHLESYLAEFMCRQEAKEEDFFEWICKKIAEFWPPK</sequence>
<protein>
    <submittedName>
        <fullName evidence="2">Transposase</fullName>
    </submittedName>
</protein>
<name>A0A1I8B7I7_MELHA</name>
<organism evidence="1 2">
    <name type="scientific">Meloidogyne hapla</name>
    <name type="common">Root-knot nematode worm</name>
    <dbReference type="NCBI Taxonomy" id="6305"/>
    <lineage>
        <taxon>Eukaryota</taxon>
        <taxon>Metazoa</taxon>
        <taxon>Ecdysozoa</taxon>
        <taxon>Nematoda</taxon>
        <taxon>Chromadorea</taxon>
        <taxon>Rhabditida</taxon>
        <taxon>Tylenchina</taxon>
        <taxon>Tylenchomorpha</taxon>
        <taxon>Tylenchoidea</taxon>
        <taxon>Meloidogynidae</taxon>
        <taxon>Meloidogyninae</taxon>
        <taxon>Meloidogyne</taxon>
    </lineage>
</organism>
<evidence type="ECO:0000313" key="1">
    <source>
        <dbReference type="Proteomes" id="UP000095281"/>
    </source>
</evidence>
<dbReference type="WBParaSite" id="MhA1_Contig159.frz3.gene8">
    <property type="protein sequence ID" value="MhA1_Contig159.frz3.gene8"/>
    <property type="gene ID" value="MhA1_Contig159.frz3.gene8"/>
</dbReference>
<evidence type="ECO:0000313" key="2">
    <source>
        <dbReference type="WBParaSite" id="MhA1_Contig159.frz3.gene8"/>
    </source>
</evidence>
<keyword evidence="1" id="KW-1185">Reference proteome</keyword>
<dbReference type="OMA" id="ICANRHE"/>
<reference evidence="2" key="1">
    <citation type="submission" date="2016-11" db="UniProtKB">
        <authorList>
            <consortium name="WormBaseParasite"/>
        </authorList>
    </citation>
    <scope>IDENTIFICATION</scope>
</reference>